<protein>
    <recommendedName>
        <fullName evidence="1">Solute-binding protein family 3/N-terminal domain-containing protein</fullName>
    </recommendedName>
</protein>
<keyword evidence="3" id="KW-1185">Reference proteome</keyword>
<feature type="domain" description="Solute-binding protein family 3/N-terminal" evidence="1">
    <location>
        <begin position="87"/>
        <end position="332"/>
    </location>
</feature>
<dbReference type="SUPFAM" id="SSF53850">
    <property type="entry name" value="Periplasmic binding protein-like II"/>
    <property type="match status" value="1"/>
</dbReference>
<dbReference type="AlphaFoldDB" id="A0A4P9VLN8"/>
<organism evidence="2 3">
    <name type="scientific">Zooshikella ganghwensis</name>
    <dbReference type="NCBI Taxonomy" id="202772"/>
    <lineage>
        <taxon>Bacteria</taxon>
        <taxon>Pseudomonadati</taxon>
        <taxon>Pseudomonadota</taxon>
        <taxon>Gammaproteobacteria</taxon>
        <taxon>Oceanospirillales</taxon>
        <taxon>Zooshikellaceae</taxon>
        <taxon>Zooshikella</taxon>
    </lineage>
</organism>
<dbReference type="Gene3D" id="3.40.190.10">
    <property type="entry name" value="Periplasmic binding protein-like II"/>
    <property type="match status" value="1"/>
</dbReference>
<evidence type="ECO:0000313" key="3">
    <source>
        <dbReference type="Proteomes" id="UP000257039"/>
    </source>
</evidence>
<comment type="caution">
    <text evidence="2">The sequence shown here is derived from an EMBL/GenBank/DDBJ whole genome shotgun (WGS) entry which is preliminary data.</text>
</comment>
<evidence type="ECO:0000313" key="2">
    <source>
        <dbReference type="EMBL" id="RDH44275.1"/>
    </source>
</evidence>
<dbReference type="Proteomes" id="UP000257039">
    <property type="component" value="Unassembled WGS sequence"/>
</dbReference>
<evidence type="ECO:0000259" key="1">
    <source>
        <dbReference type="Pfam" id="PF00497"/>
    </source>
</evidence>
<sequence length="345" mass="40542">MFKRSNCPSAKNIIKGLLNKVAFPLPRFLYRFPYLLQLSFLKLYCESTSENGMSLSLRKSIKSVFLISWMLVSFPVESIQPVEIYTYDILPPYAYRNDKGELTGIYIEITRTAISRMKDYSLVFRVVPWSRAKSLVKQGKAFAILPPYFHAHDWLTDTEPKRPYIWPYSQPLYTQLDIVICNERVLSKDRRIWPDDFQGLGFVMFRGDGRAGERFLEQVEENKISLNWVNSTEDTVKALLLERTDCTVTSRLPFAWFMAKTIEQADFQKYKSNRLKLKELLQISKNTGHLAYTDIDDEKNFPYKKDFAIKFDIELYKMKKNGELDDIVAQFIDTDYIKQLMKHNQ</sequence>
<dbReference type="EMBL" id="NDXW01000001">
    <property type="protein sequence ID" value="RDH44275.1"/>
    <property type="molecule type" value="Genomic_DNA"/>
</dbReference>
<name>A0A4P9VLN8_9GAMM</name>
<dbReference type="Pfam" id="PF00497">
    <property type="entry name" value="SBP_bac_3"/>
    <property type="match status" value="1"/>
</dbReference>
<gene>
    <name evidence="2" type="ORF">B9G39_12925</name>
</gene>
<proteinExistence type="predicted"/>
<dbReference type="InterPro" id="IPR001638">
    <property type="entry name" value="Solute-binding_3/MltF_N"/>
</dbReference>
<accession>A0A4P9VLN8</accession>
<reference evidence="2 3" key="1">
    <citation type="submission" date="2017-04" db="EMBL/GenBank/DDBJ databases">
        <title>Draft genome sequence of Zooshikella ganghwensis VG4 isolated from Red Sea sediments.</title>
        <authorList>
            <person name="Rehman Z."/>
            <person name="Alam I."/>
            <person name="Kamau A."/>
            <person name="Bajic V."/>
            <person name="Leiknes T."/>
        </authorList>
    </citation>
    <scope>NUCLEOTIDE SEQUENCE [LARGE SCALE GENOMIC DNA]</scope>
    <source>
        <strain evidence="2 3">VG4</strain>
    </source>
</reference>